<reference evidence="1" key="2">
    <citation type="submission" date="2025-09" db="UniProtKB">
        <authorList>
            <consortium name="Ensembl"/>
        </authorList>
    </citation>
    <scope>IDENTIFICATION</scope>
</reference>
<sequence length="113" mass="13267">LLCFIFLKLPAEGADMFFTWVCTILFHENYQSHKLINVPLQQFGRSVSKYWSSTQEVENSANMTQDCWTFLDKNLFSYVRPLPGEGVSIHIGFSLWMEKLSQWESRKEPLQNL</sequence>
<accession>A0A3B3X7W8</accession>
<proteinExistence type="predicted"/>
<dbReference type="Ensembl" id="ENSPMET00000031283.1">
    <property type="protein sequence ID" value="ENSPMEP00000011137.1"/>
    <property type="gene ID" value="ENSPMEG00000013184.1"/>
</dbReference>
<evidence type="ECO:0000313" key="1">
    <source>
        <dbReference type="Ensembl" id="ENSPMEP00000011137.1"/>
    </source>
</evidence>
<name>A0A3B3X7W8_9TELE</name>
<dbReference type="AlphaFoldDB" id="A0A3B3X7W8"/>
<dbReference type="Proteomes" id="UP000261480">
    <property type="component" value="Unplaced"/>
</dbReference>
<protein>
    <submittedName>
        <fullName evidence="1">Uncharacterized protein</fullName>
    </submittedName>
</protein>
<organism evidence="1 2">
    <name type="scientific">Poecilia mexicana</name>
    <dbReference type="NCBI Taxonomy" id="48701"/>
    <lineage>
        <taxon>Eukaryota</taxon>
        <taxon>Metazoa</taxon>
        <taxon>Chordata</taxon>
        <taxon>Craniata</taxon>
        <taxon>Vertebrata</taxon>
        <taxon>Euteleostomi</taxon>
        <taxon>Actinopterygii</taxon>
        <taxon>Neopterygii</taxon>
        <taxon>Teleostei</taxon>
        <taxon>Neoteleostei</taxon>
        <taxon>Acanthomorphata</taxon>
        <taxon>Ovalentaria</taxon>
        <taxon>Atherinomorphae</taxon>
        <taxon>Cyprinodontiformes</taxon>
        <taxon>Poeciliidae</taxon>
        <taxon>Poeciliinae</taxon>
        <taxon>Poecilia</taxon>
    </lineage>
</organism>
<keyword evidence="2" id="KW-1185">Reference proteome</keyword>
<evidence type="ECO:0000313" key="2">
    <source>
        <dbReference type="Proteomes" id="UP000261480"/>
    </source>
</evidence>
<reference evidence="1" key="1">
    <citation type="submission" date="2025-08" db="UniProtKB">
        <authorList>
            <consortium name="Ensembl"/>
        </authorList>
    </citation>
    <scope>IDENTIFICATION</scope>
</reference>